<organism evidence="1 2">
    <name type="scientific">Promethearchaeum syntrophicum</name>
    <dbReference type="NCBI Taxonomy" id="2594042"/>
    <lineage>
        <taxon>Archaea</taxon>
        <taxon>Promethearchaeati</taxon>
        <taxon>Promethearchaeota</taxon>
        <taxon>Promethearchaeia</taxon>
        <taxon>Promethearchaeales</taxon>
        <taxon>Promethearchaeaceae</taxon>
        <taxon>Promethearchaeum</taxon>
    </lineage>
</organism>
<dbReference type="Gene3D" id="1.10.3730.20">
    <property type="match status" value="1"/>
</dbReference>
<name>A0A5B9DAI0_9ARCH</name>
<evidence type="ECO:0000313" key="2">
    <source>
        <dbReference type="Proteomes" id="UP000321408"/>
    </source>
</evidence>
<dbReference type="GO" id="GO:0016020">
    <property type="term" value="C:membrane"/>
    <property type="evidence" value="ECO:0007669"/>
    <property type="project" value="InterPro"/>
</dbReference>
<dbReference type="InterPro" id="IPR000620">
    <property type="entry name" value="EamA_dom"/>
</dbReference>
<keyword evidence="2" id="KW-1185">Reference proteome</keyword>
<dbReference type="Pfam" id="PF00892">
    <property type="entry name" value="EamA"/>
    <property type="match status" value="1"/>
</dbReference>
<proteinExistence type="predicted"/>
<dbReference type="KEGG" id="psyt:DSAG12_01839"/>
<evidence type="ECO:0000313" key="1">
    <source>
        <dbReference type="EMBL" id="QEE16011.2"/>
    </source>
</evidence>
<dbReference type="SUPFAM" id="SSF103481">
    <property type="entry name" value="Multidrug resistance efflux transporter EmrE"/>
    <property type="match status" value="1"/>
</dbReference>
<accession>A0A5B9DAI0</accession>
<dbReference type="InterPro" id="IPR037185">
    <property type="entry name" value="EmrE-like"/>
</dbReference>
<dbReference type="EMBL" id="CP042905">
    <property type="protein sequence ID" value="QEE16011.2"/>
    <property type="molecule type" value="Genomic_DNA"/>
</dbReference>
<dbReference type="Proteomes" id="UP000321408">
    <property type="component" value="Chromosome"/>
</dbReference>
<gene>
    <name evidence="1" type="ORF">DSAG12_01839</name>
</gene>
<protein>
    <submittedName>
        <fullName evidence="1">EamA family transporter</fullName>
    </submittedName>
</protein>
<reference evidence="1 2" key="2">
    <citation type="journal article" date="2024" name="Int. J. Syst. Evol. Microbiol.">
        <title>Promethearchaeum syntrophicum gen. nov., sp. nov., an anaerobic, obligately syntrophic archaeon, the first isolate of the lineage 'Asgard' archaea, and proposal of the new archaeal phylum Promethearchaeota phyl. nov. and kingdom Promethearchaeati regn. nov.</title>
        <authorList>
            <person name="Imachi H."/>
            <person name="Nobu M.K."/>
            <person name="Kato S."/>
            <person name="Takaki Y."/>
            <person name="Miyazaki M."/>
            <person name="Miyata M."/>
            <person name="Ogawara M."/>
            <person name="Saito Y."/>
            <person name="Sakai S."/>
            <person name="Tahara Y.O."/>
            <person name="Takano Y."/>
            <person name="Tasumi E."/>
            <person name="Uematsu K."/>
            <person name="Yoshimura T."/>
            <person name="Itoh T."/>
            <person name="Ohkuma M."/>
            <person name="Takai K."/>
        </authorList>
    </citation>
    <scope>NUCLEOTIDE SEQUENCE [LARGE SCALE GENOMIC DNA]</scope>
    <source>
        <strain evidence="1 2">MK-D1</strain>
    </source>
</reference>
<reference evidence="1 2" key="1">
    <citation type="journal article" date="2020" name="Nature">
        <title>Isolation of an archaeon at the prokaryote-eukaryote interface.</title>
        <authorList>
            <person name="Imachi H."/>
            <person name="Nobu M.K."/>
            <person name="Nakahara N."/>
            <person name="Morono Y."/>
            <person name="Ogawara M."/>
            <person name="Takaki Y."/>
            <person name="Takano Y."/>
            <person name="Uematsu K."/>
            <person name="Ikuta T."/>
            <person name="Ito M."/>
            <person name="Matsui Y."/>
            <person name="Miyazaki M."/>
            <person name="Murata K."/>
            <person name="Saito Y."/>
            <person name="Sakai S."/>
            <person name="Song C."/>
            <person name="Tasumi E."/>
            <person name="Yamanaka Y."/>
            <person name="Yamaguchi T."/>
            <person name="Kamagata Y."/>
            <person name="Tamaki H."/>
            <person name="Takai K."/>
        </authorList>
    </citation>
    <scope>NUCLEOTIDE SEQUENCE [LARGE SCALE GENOMIC DNA]</scope>
    <source>
        <strain evidence="1 2">MK-D1</strain>
    </source>
</reference>
<dbReference type="AlphaFoldDB" id="A0A5B9DAI0"/>
<sequence>MYRWNNYFWERIMIFYYILFTFSVFLASIAQILLKISANKKYLSKKDEYIYHYVIFSFGIFLLTTFLTIFSFNGGVPLKYAPIIESSQFIFVLILGKIFLKEKLSKIKIFGTLLILIGILVFCLDF</sequence>